<dbReference type="KEGG" id="nwi:Nwi_0759"/>
<protein>
    <submittedName>
        <fullName evidence="1">Uncharacterized protein</fullName>
    </submittedName>
</protein>
<dbReference type="eggNOG" id="ENOG502ZKVI">
    <property type="taxonomic scope" value="Bacteria"/>
</dbReference>
<accession>Q3SUL7</accession>
<keyword evidence="2" id="KW-1185">Reference proteome</keyword>
<sequence length="422" mass="45743">MPETALSALVDVLSRPVHVPKPDQAGSLVIAEPPTPFVAPRFETADGDGGSLEKEIILIEASAAAGKSTLASQLSATLKIPVLDLARVPVAGGSLHALLAGLEAADKSDPMAAFHEGRLPLIVDALDEGRLLSNETGIEQFLGSSAELLQSDRRVASKPKLVMLGRFESIELARQQFGRAAPEVKHVTANVEFYDKEGARQLIHAYARAAARPGSHYLNHPDLAEDFITTFFDAIEAALGLSAGELWDDGRGKVFAGYAPLLAAVGSILAVIDDFDNVAKNLRANRGREAWGVVEAVLYEILCREQDKLRDRLSDQCESAVPNSVYDIEEQLTLLAQYIQSKPLEGAGRVRLSASDMGKYRAMVQTYLPHHPFLRRHEFGDAVLGANAVSRAVYHGGTISRDRLISLSRQWRQSGPTRGRSR</sequence>
<gene>
    <name evidence="1" type="ordered locus">Nwi_0759</name>
</gene>
<evidence type="ECO:0000313" key="1">
    <source>
        <dbReference type="EMBL" id="ABA04024.1"/>
    </source>
</evidence>
<dbReference type="HOGENOM" id="CLU_650250_0_0_5"/>
<reference evidence="1 2" key="1">
    <citation type="journal article" date="2006" name="Appl. Environ. Microbiol.">
        <title>Genome sequence of the chemolithoautotrophic nitrite-oxidizing bacterium Nitrobacter winogradskyi Nb-255.</title>
        <authorList>
            <person name="Starkenburg S.R."/>
            <person name="Chain P.S."/>
            <person name="Sayavedra-Soto L.A."/>
            <person name="Hauser L."/>
            <person name="Land M.L."/>
            <person name="Larimer F.W."/>
            <person name="Malfatti S.A."/>
            <person name="Klotz M.G."/>
            <person name="Bottomley P.J."/>
            <person name="Arp D.J."/>
            <person name="Hickey W.J."/>
        </authorList>
    </citation>
    <scope>NUCLEOTIDE SEQUENCE [LARGE SCALE GENOMIC DNA]</scope>
    <source>
        <strain evidence="2">ATCC 25391 / DSM 10237 / CIP 104748 / NCIMB 11846 / Nb-255</strain>
    </source>
</reference>
<dbReference type="Proteomes" id="UP000002531">
    <property type="component" value="Chromosome"/>
</dbReference>
<dbReference type="EMBL" id="CP000115">
    <property type="protein sequence ID" value="ABA04024.1"/>
    <property type="molecule type" value="Genomic_DNA"/>
</dbReference>
<organism evidence="1 2">
    <name type="scientific">Nitrobacter winogradskyi (strain ATCC 25391 / DSM 10237 / CIP 104748 / NCIMB 11846 / Nb-255)</name>
    <dbReference type="NCBI Taxonomy" id="323098"/>
    <lineage>
        <taxon>Bacteria</taxon>
        <taxon>Pseudomonadati</taxon>
        <taxon>Pseudomonadota</taxon>
        <taxon>Alphaproteobacteria</taxon>
        <taxon>Hyphomicrobiales</taxon>
        <taxon>Nitrobacteraceae</taxon>
        <taxon>Nitrobacter</taxon>
    </lineage>
</organism>
<evidence type="ECO:0000313" key="2">
    <source>
        <dbReference type="Proteomes" id="UP000002531"/>
    </source>
</evidence>
<name>Q3SUL7_NITWN</name>
<dbReference type="OrthoDB" id="1109149at2"/>
<dbReference type="AlphaFoldDB" id="Q3SUL7"/>
<dbReference type="InterPro" id="IPR027417">
    <property type="entry name" value="P-loop_NTPase"/>
</dbReference>
<dbReference type="SUPFAM" id="SSF52540">
    <property type="entry name" value="P-loop containing nucleoside triphosphate hydrolases"/>
    <property type="match status" value="1"/>
</dbReference>
<proteinExistence type="predicted"/>